<evidence type="ECO:0000313" key="1">
    <source>
        <dbReference type="EMBL" id="TDT41499.1"/>
    </source>
</evidence>
<accession>A0A4R7JWT5</accession>
<reference evidence="1 2" key="1">
    <citation type="submission" date="2019-03" db="EMBL/GenBank/DDBJ databases">
        <title>Genomic Encyclopedia of Type Strains, Phase IV (KMG-IV): sequencing the most valuable type-strain genomes for metagenomic binning, comparative biology and taxonomic classification.</title>
        <authorList>
            <person name="Goeker M."/>
        </authorList>
    </citation>
    <scope>NUCLEOTIDE SEQUENCE [LARGE SCALE GENOMIC DNA]</scope>
    <source>
        <strain evidence="1 2">DSM 15505</strain>
    </source>
</reference>
<keyword evidence="2" id="KW-1185">Reference proteome</keyword>
<dbReference type="AlphaFoldDB" id="A0A4R7JWT5"/>
<name>A0A4R7JWT5_9GAMM</name>
<organism evidence="1 2">
    <name type="scientific">Halospina denitrificans</name>
    <dbReference type="NCBI Taxonomy" id="332522"/>
    <lineage>
        <taxon>Bacteria</taxon>
        <taxon>Pseudomonadati</taxon>
        <taxon>Pseudomonadota</taxon>
        <taxon>Gammaproteobacteria</taxon>
        <taxon>Halospina</taxon>
    </lineage>
</organism>
<gene>
    <name evidence="1" type="ORF">DES49_1594</name>
</gene>
<dbReference type="EMBL" id="SOAX01000003">
    <property type="protein sequence ID" value="TDT41499.1"/>
    <property type="molecule type" value="Genomic_DNA"/>
</dbReference>
<evidence type="ECO:0000313" key="2">
    <source>
        <dbReference type="Proteomes" id="UP000295830"/>
    </source>
</evidence>
<proteinExistence type="predicted"/>
<protein>
    <submittedName>
        <fullName evidence="1">Uncharacterized protein</fullName>
    </submittedName>
</protein>
<dbReference type="Proteomes" id="UP000295830">
    <property type="component" value="Unassembled WGS sequence"/>
</dbReference>
<sequence>MSAYTTIQVATLETGVSKGLLIPAIARGEVRAWSIAGETVVVLSDVRSFKARIMADRGCESCD</sequence>
<comment type="caution">
    <text evidence="1">The sequence shown here is derived from an EMBL/GenBank/DDBJ whole genome shotgun (WGS) entry which is preliminary data.</text>
</comment>